<evidence type="ECO:0000256" key="1">
    <source>
        <dbReference type="ARBA" id="ARBA00023054"/>
    </source>
</evidence>
<evidence type="ECO:0008006" key="5">
    <source>
        <dbReference type="Google" id="ProtNLM"/>
    </source>
</evidence>
<feature type="transmembrane region" description="Helical" evidence="3">
    <location>
        <begin position="6"/>
        <end position="24"/>
    </location>
</feature>
<evidence type="ECO:0000256" key="3">
    <source>
        <dbReference type="SAM" id="Phobius"/>
    </source>
</evidence>
<dbReference type="GO" id="GO:0006310">
    <property type="term" value="P:DNA recombination"/>
    <property type="evidence" value="ECO:0007669"/>
    <property type="project" value="UniProtKB-KW"/>
</dbReference>
<comment type="caution">
    <text evidence="4">The sequence shown here is derived from an EMBL/GenBank/DDBJ whole genome shotgun (WGS) entry which is preliminary data.</text>
</comment>
<keyword evidence="3" id="KW-0812">Transmembrane</keyword>
<dbReference type="EMBL" id="BARV01018422">
    <property type="protein sequence ID" value="GAI19743.1"/>
    <property type="molecule type" value="Genomic_DNA"/>
</dbReference>
<organism evidence="4">
    <name type="scientific">marine sediment metagenome</name>
    <dbReference type="NCBI Taxonomy" id="412755"/>
    <lineage>
        <taxon>unclassified sequences</taxon>
        <taxon>metagenomes</taxon>
        <taxon>ecological metagenomes</taxon>
    </lineage>
</organism>
<dbReference type="AlphaFoldDB" id="X1LKX0"/>
<evidence type="ECO:0000256" key="2">
    <source>
        <dbReference type="ARBA" id="ARBA00023172"/>
    </source>
</evidence>
<dbReference type="Pfam" id="PF02646">
    <property type="entry name" value="RmuC"/>
    <property type="match status" value="1"/>
</dbReference>
<keyword evidence="2" id="KW-0233">DNA recombination</keyword>
<keyword evidence="1" id="KW-0175">Coiled coil</keyword>
<protein>
    <recommendedName>
        <fullName evidence="5">DNA recombination protein RmuC</fullName>
    </recommendedName>
</protein>
<feature type="non-terminal residue" evidence="4">
    <location>
        <position position="215"/>
    </location>
</feature>
<dbReference type="PANTHER" id="PTHR30563:SF0">
    <property type="entry name" value="DNA RECOMBINATION PROTEIN RMUC"/>
    <property type="match status" value="1"/>
</dbReference>
<keyword evidence="3" id="KW-0472">Membrane</keyword>
<name>X1LKX0_9ZZZZ</name>
<accession>X1LKX0</accession>
<keyword evidence="3" id="KW-1133">Transmembrane helix</keyword>
<sequence length="215" mass="24620">MNNFLFILIIFLVVAGGVVILIFGQRKSKTDEKQSEAIRDLERRLTDLMINQLKEIRGSVDGTSKAMYEQISSFTKETVQMRQELKQVQETMKSISSFQEIFKSPKLRGQWGEASLEHILSQHFPKELYQTQHLFSSGEQVDAVLKLPDGKLLPIDAKFSSVNFEKMKEAESDKEIALFRKKFIGDVKFNIDKIASKYILPSEGTLDYALMYIPA</sequence>
<dbReference type="InterPro" id="IPR003798">
    <property type="entry name" value="DNA_recombination_RmuC"/>
</dbReference>
<evidence type="ECO:0000313" key="4">
    <source>
        <dbReference type="EMBL" id="GAI19743.1"/>
    </source>
</evidence>
<gene>
    <name evidence="4" type="ORF">S06H3_31159</name>
</gene>
<reference evidence="4" key="1">
    <citation type="journal article" date="2014" name="Front. Microbiol.">
        <title>High frequency of phylogenetically diverse reductive dehalogenase-homologous genes in deep subseafloor sedimentary metagenomes.</title>
        <authorList>
            <person name="Kawai M."/>
            <person name="Futagami T."/>
            <person name="Toyoda A."/>
            <person name="Takaki Y."/>
            <person name="Nishi S."/>
            <person name="Hori S."/>
            <person name="Arai W."/>
            <person name="Tsubouchi T."/>
            <person name="Morono Y."/>
            <person name="Uchiyama I."/>
            <person name="Ito T."/>
            <person name="Fujiyama A."/>
            <person name="Inagaki F."/>
            <person name="Takami H."/>
        </authorList>
    </citation>
    <scope>NUCLEOTIDE SEQUENCE</scope>
    <source>
        <strain evidence="4">Expedition CK06-06</strain>
    </source>
</reference>
<dbReference type="PANTHER" id="PTHR30563">
    <property type="entry name" value="DNA RECOMBINATION PROTEIN RMUC"/>
    <property type="match status" value="1"/>
</dbReference>
<proteinExistence type="predicted"/>